<accession>A0A077LVP0</accession>
<reference evidence="4 5" key="1">
    <citation type="journal article" date="2013" name="ISME J.">
        <title>A metabolic model for members of the genus Tetrasphaera involved in enhanced biological phosphorus removal.</title>
        <authorList>
            <person name="Kristiansen R."/>
            <person name="Nguyen H.T.T."/>
            <person name="Saunders A.M."/>
            <person name="Nielsen J.L."/>
            <person name="Wimmer R."/>
            <person name="Le V.Q."/>
            <person name="McIlroy S.J."/>
            <person name="Petrovski S."/>
            <person name="Seviour R.J."/>
            <person name="Calteau A."/>
            <person name="Nielsen K.L."/>
            <person name="Nielsen P.H."/>
        </authorList>
    </citation>
    <scope>NUCLEOTIDE SEQUENCE [LARGE SCALE GENOMIC DNA]</scope>
    <source>
        <strain evidence="4 5">T1-X7</strain>
    </source>
</reference>
<dbReference type="OrthoDB" id="119501at2"/>
<proteinExistence type="predicted"/>
<dbReference type="InterPro" id="IPR016181">
    <property type="entry name" value="Acyl_CoA_acyltransferase"/>
</dbReference>
<dbReference type="CDD" id="cd04301">
    <property type="entry name" value="NAT_SF"/>
    <property type="match status" value="1"/>
</dbReference>
<keyword evidence="5" id="KW-1185">Reference proteome</keyword>
<sequence length="194" mass="21338">MDGARFRIAREDDAPVVTALVRRAYRGPESRAGWTTEADLLDDERIDTDQVVGKITGPDSLVLLAEDAGGAVIGCCELARREGDVAYFGLFAVQPARQGAGIGRAVLDHAADLARQLWGATRMEMTVIAQRGDLIAWYERRGFHRTGQHRPFPYGELVNGTALRDDLYFVVLAKDIVERPAADESRGERVWSGP</sequence>
<protein>
    <submittedName>
        <fullName evidence="4">GCN5-related N-acetyltransferase</fullName>
    </submittedName>
</protein>
<evidence type="ECO:0000256" key="2">
    <source>
        <dbReference type="ARBA" id="ARBA00023315"/>
    </source>
</evidence>
<dbReference type="GO" id="GO:0016747">
    <property type="term" value="F:acyltransferase activity, transferring groups other than amino-acyl groups"/>
    <property type="evidence" value="ECO:0007669"/>
    <property type="project" value="InterPro"/>
</dbReference>
<feature type="domain" description="N-acetyltransferase" evidence="3">
    <location>
        <begin position="4"/>
        <end position="170"/>
    </location>
</feature>
<keyword evidence="1 4" id="KW-0808">Transferase</keyword>
<evidence type="ECO:0000313" key="5">
    <source>
        <dbReference type="Proteomes" id="UP000035721"/>
    </source>
</evidence>
<dbReference type="RefSeq" id="WP_048554913.1">
    <property type="nucleotide sequence ID" value="NZ_HF570958.1"/>
</dbReference>
<name>A0A077LVP0_9MICO</name>
<dbReference type="Gene3D" id="3.40.630.30">
    <property type="match status" value="1"/>
</dbReference>
<keyword evidence="2" id="KW-0012">Acyltransferase</keyword>
<organism evidence="4 5">
    <name type="scientific">Nostocoides japonicum T1-X7</name>
    <dbReference type="NCBI Taxonomy" id="1194083"/>
    <lineage>
        <taxon>Bacteria</taxon>
        <taxon>Bacillati</taxon>
        <taxon>Actinomycetota</taxon>
        <taxon>Actinomycetes</taxon>
        <taxon>Micrococcales</taxon>
        <taxon>Intrasporangiaceae</taxon>
        <taxon>Nostocoides</taxon>
    </lineage>
</organism>
<gene>
    <name evidence="4" type="ORF">BN12_2400017</name>
</gene>
<dbReference type="SUPFAM" id="SSF55729">
    <property type="entry name" value="Acyl-CoA N-acyltransferases (Nat)"/>
    <property type="match status" value="1"/>
</dbReference>
<dbReference type="InterPro" id="IPR050832">
    <property type="entry name" value="Bact_Acetyltransf"/>
</dbReference>
<comment type="caution">
    <text evidence="4">The sequence shown here is derived from an EMBL/GenBank/DDBJ whole genome shotgun (WGS) entry which is preliminary data.</text>
</comment>
<evidence type="ECO:0000256" key="1">
    <source>
        <dbReference type="ARBA" id="ARBA00022679"/>
    </source>
</evidence>
<dbReference type="EMBL" id="CAJB01000158">
    <property type="protein sequence ID" value="CCH78003.1"/>
    <property type="molecule type" value="Genomic_DNA"/>
</dbReference>
<dbReference type="STRING" id="1194083.BN12_2400017"/>
<dbReference type="Pfam" id="PF00583">
    <property type="entry name" value="Acetyltransf_1"/>
    <property type="match status" value="1"/>
</dbReference>
<dbReference type="PANTHER" id="PTHR43877">
    <property type="entry name" value="AMINOALKYLPHOSPHONATE N-ACETYLTRANSFERASE-RELATED-RELATED"/>
    <property type="match status" value="1"/>
</dbReference>
<dbReference type="AlphaFoldDB" id="A0A077LVP0"/>
<evidence type="ECO:0000259" key="3">
    <source>
        <dbReference type="PROSITE" id="PS51186"/>
    </source>
</evidence>
<dbReference type="InterPro" id="IPR000182">
    <property type="entry name" value="GNAT_dom"/>
</dbReference>
<dbReference type="PROSITE" id="PS51186">
    <property type="entry name" value="GNAT"/>
    <property type="match status" value="1"/>
</dbReference>
<dbReference type="Proteomes" id="UP000035721">
    <property type="component" value="Unassembled WGS sequence"/>
</dbReference>
<evidence type="ECO:0000313" key="4">
    <source>
        <dbReference type="EMBL" id="CCH78003.1"/>
    </source>
</evidence>